<dbReference type="GO" id="GO:0043015">
    <property type="term" value="F:gamma-tubulin binding"/>
    <property type="evidence" value="ECO:0007669"/>
    <property type="project" value="InterPro"/>
</dbReference>
<sequence length="917" mass="103882">MAHVAKLGALTDELVTLITSTSANAELAKFSAHREYALRALRYSNHPRTNQFDITSRLEGLEEKFRVYNEDPLADALNERVDKLSKKEIKWLPEVLHLLLELSNRPLSNSKLEHLDFLNEPEEDRGPPLRWKDLIAEDPLLRDQKIWNNVDFGAESSEEDGFEDSRSEISISTETDQSSVDEDTSKRPEDYAVEITSSEDLAKLREAQFWLKTPNVGGVKLETVKKPISELQAIREVLFMLAGYPTSLFESTPEEPTLILPSKGYVLKHASLDAFYSLAKELAAQGSSLMSLRSWAKRPQSIPLLQVFQGSILERLARLEAHLSKTQQRFVEPAEDIVVSILSVQAEIASYVQLLLRLSGITKNVDSEPYAHAFRYLEMLYDETCISQMAGDDQMYEFMGSIFFECFQIYLRPIRTWMEHGELGQGDKVFFVSEASGQVEPAALWESRFKLRQTQNGVLHAPRFLRAAATKIFTTGKSVVVLKHLNQYPLMKSSGPSLEPSLDFKTVCNPFTLQLAPFQEIFEVAFNDWVQSKHQYASATLRKILFDSCGLHTSLEALSRIYFMADGSTGAAFTSPLFDKLDTLDRSWNDRFTLTELARSAFGNLPSVNTDRIRINLLPLSRRSQDPAKCRRTVKALSIIEFRYHLSWPIRIILTPATFSSYQRMFTFLFQIRRSSHILSRKRLVTDFLTSDNSSDERAFYYSLRTRLLWFIHTLHYYTTCLVLAPGSQKMQQALKEAVDVDTMIQVHSSYVKSMVDQALLGKKLELIHKTILKILDLAIKLEDAQAANAVANKVAREQQQEMMEHSMASMGLHTPRKGGHPTLTITSLKIDNESSDDDEREVDVDLSILSADEGPGEVLYVDKLRTMREDFDRLVRFVASGLKGVARAGGGDEGRSWDTLGEMLESGLGAGMRGYR</sequence>
<dbReference type="InterPro" id="IPR032797">
    <property type="entry name" value="Mod21_N"/>
</dbReference>
<dbReference type="GO" id="GO:0031122">
    <property type="term" value="P:cytoplasmic microtubule organization"/>
    <property type="evidence" value="ECO:0007669"/>
    <property type="project" value="TreeGrafter"/>
</dbReference>
<comment type="subcellular location">
    <subcellularLocation>
        <location evidence="5">Cytoplasm</location>
        <location evidence="5">Cytoskeleton</location>
        <location evidence="5">Microtubule organizing center</location>
    </subcellularLocation>
</comment>
<comment type="caution">
    <text evidence="10">The sequence shown here is derived from an EMBL/GenBank/DDBJ whole genome shotgun (WGS) entry which is preliminary data.</text>
</comment>
<dbReference type="Pfam" id="PF04130">
    <property type="entry name" value="GCP_C_terminal"/>
    <property type="match status" value="1"/>
</dbReference>
<dbReference type="InterPro" id="IPR007259">
    <property type="entry name" value="GCP"/>
</dbReference>
<dbReference type="EMBL" id="QGMK01000594">
    <property type="protein sequence ID" value="TVY80868.1"/>
    <property type="molecule type" value="Genomic_DNA"/>
</dbReference>
<comment type="similarity">
    <text evidence="1 5">Belongs to the TUBGCP family.</text>
</comment>
<dbReference type="Pfam" id="PF14609">
    <property type="entry name" value="GCP5-Mod21_N"/>
    <property type="match status" value="1"/>
</dbReference>
<dbReference type="Pfam" id="PF17681">
    <property type="entry name" value="GCP_N_terminal"/>
    <property type="match status" value="1"/>
</dbReference>
<dbReference type="AlphaFoldDB" id="A0A8T9C5E1"/>
<dbReference type="InterPro" id="IPR042241">
    <property type="entry name" value="GCP_C_sf"/>
</dbReference>
<evidence type="ECO:0000256" key="1">
    <source>
        <dbReference type="ARBA" id="ARBA00010337"/>
    </source>
</evidence>
<dbReference type="GO" id="GO:0000930">
    <property type="term" value="C:gamma-tubulin complex"/>
    <property type="evidence" value="ECO:0007669"/>
    <property type="project" value="UniProtKB-ARBA"/>
</dbReference>
<evidence type="ECO:0000259" key="9">
    <source>
        <dbReference type="Pfam" id="PF17681"/>
    </source>
</evidence>
<dbReference type="GO" id="GO:0000278">
    <property type="term" value="P:mitotic cell cycle"/>
    <property type="evidence" value="ECO:0007669"/>
    <property type="project" value="TreeGrafter"/>
</dbReference>
<dbReference type="GO" id="GO:0005816">
    <property type="term" value="C:spindle pole body"/>
    <property type="evidence" value="ECO:0007669"/>
    <property type="project" value="UniProtKB-ARBA"/>
</dbReference>
<gene>
    <name evidence="10" type="primary">TUBGCP5</name>
    <name evidence="10" type="ORF">LSUE1_G003700</name>
</gene>
<dbReference type="GO" id="GO:0051225">
    <property type="term" value="P:spindle assembly"/>
    <property type="evidence" value="ECO:0007669"/>
    <property type="project" value="TreeGrafter"/>
</dbReference>
<feature type="domain" description="Gamma tubulin complex component protein N-terminal" evidence="9">
    <location>
        <begin position="234"/>
        <end position="547"/>
    </location>
</feature>
<feature type="region of interest" description="Disordered" evidence="6">
    <location>
        <begin position="155"/>
        <end position="190"/>
    </location>
</feature>
<proteinExistence type="inferred from homology"/>
<accession>A0A8T9C5E1</accession>
<evidence type="ECO:0000256" key="2">
    <source>
        <dbReference type="ARBA" id="ARBA00022490"/>
    </source>
</evidence>
<keyword evidence="2 5" id="KW-0963">Cytoplasm</keyword>
<keyword evidence="3 5" id="KW-0493">Microtubule</keyword>
<evidence type="ECO:0000256" key="5">
    <source>
        <dbReference type="RuleBase" id="RU363050"/>
    </source>
</evidence>
<dbReference type="PANTHER" id="PTHR19302">
    <property type="entry name" value="GAMMA TUBULIN COMPLEX PROTEIN"/>
    <property type="match status" value="1"/>
</dbReference>
<dbReference type="InterPro" id="IPR059169">
    <property type="entry name" value="GCP5_N_ext"/>
</dbReference>
<dbReference type="GO" id="GO:0051011">
    <property type="term" value="F:microtubule minus-end binding"/>
    <property type="evidence" value="ECO:0007669"/>
    <property type="project" value="TreeGrafter"/>
</dbReference>
<name>A0A8T9C5E1_9HELO</name>
<organism evidence="10 11">
    <name type="scientific">Lachnellula suecica</name>
    <dbReference type="NCBI Taxonomy" id="602035"/>
    <lineage>
        <taxon>Eukaryota</taxon>
        <taxon>Fungi</taxon>
        <taxon>Dikarya</taxon>
        <taxon>Ascomycota</taxon>
        <taxon>Pezizomycotina</taxon>
        <taxon>Leotiomycetes</taxon>
        <taxon>Helotiales</taxon>
        <taxon>Lachnaceae</taxon>
        <taxon>Lachnellula</taxon>
    </lineage>
</organism>
<evidence type="ECO:0000259" key="8">
    <source>
        <dbReference type="Pfam" id="PF14609"/>
    </source>
</evidence>
<dbReference type="GO" id="GO:0005874">
    <property type="term" value="C:microtubule"/>
    <property type="evidence" value="ECO:0007669"/>
    <property type="project" value="UniProtKB-KW"/>
</dbReference>
<feature type="domain" description="Gamma tubulin complex component C-terminal" evidence="7">
    <location>
        <begin position="551"/>
        <end position="809"/>
    </location>
</feature>
<dbReference type="InterPro" id="IPR040457">
    <property type="entry name" value="GCP_C"/>
</dbReference>
<dbReference type="PANTHER" id="PTHR19302:SF33">
    <property type="entry name" value="GAMMA-TUBULIN COMPLEX COMPONENT 5"/>
    <property type="match status" value="1"/>
</dbReference>
<dbReference type="OrthoDB" id="66546at2759"/>
<evidence type="ECO:0000256" key="4">
    <source>
        <dbReference type="ARBA" id="ARBA00023212"/>
    </source>
</evidence>
<protein>
    <recommendedName>
        <fullName evidence="5">Spindle pole body component</fullName>
    </recommendedName>
</protein>
<dbReference type="Gene3D" id="1.20.120.1900">
    <property type="entry name" value="Gamma-tubulin complex, C-terminal domain"/>
    <property type="match status" value="1"/>
</dbReference>
<reference evidence="10 11" key="1">
    <citation type="submission" date="2018-05" db="EMBL/GenBank/DDBJ databases">
        <title>Genome sequencing and assembly of the regulated plant pathogen Lachnellula willkommii and related sister species for the development of diagnostic species identification markers.</title>
        <authorList>
            <person name="Giroux E."/>
            <person name="Bilodeau G."/>
        </authorList>
    </citation>
    <scope>NUCLEOTIDE SEQUENCE [LARGE SCALE GENOMIC DNA]</scope>
    <source>
        <strain evidence="10 11">CBS 268.59</strain>
    </source>
</reference>
<feature type="domain" description="Gamma-Tubulin ring complex non-core subunit mod21 N-terminal" evidence="8">
    <location>
        <begin position="67"/>
        <end position="159"/>
    </location>
</feature>
<feature type="compositionally biased region" description="Polar residues" evidence="6">
    <location>
        <begin position="168"/>
        <end position="178"/>
    </location>
</feature>
<dbReference type="GO" id="GO:0000922">
    <property type="term" value="C:spindle pole"/>
    <property type="evidence" value="ECO:0007669"/>
    <property type="project" value="InterPro"/>
</dbReference>
<dbReference type="Proteomes" id="UP000469558">
    <property type="component" value="Unassembled WGS sequence"/>
</dbReference>
<dbReference type="CDD" id="cd22572">
    <property type="entry name" value="GCP5_NTD"/>
    <property type="match status" value="1"/>
</dbReference>
<evidence type="ECO:0000313" key="10">
    <source>
        <dbReference type="EMBL" id="TVY80868.1"/>
    </source>
</evidence>
<evidence type="ECO:0000256" key="6">
    <source>
        <dbReference type="SAM" id="MobiDB-lite"/>
    </source>
</evidence>
<dbReference type="InterPro" id="IPR041470">
    <property type="entry name" value="GCP_N"/>
</dbReference>
<keyword evidence="4 5" id="KW-0206">Cytoskeleton</keyword>
<evidence type="ECO:0000259" key="7">
    <source>
        <dbReference type="Pfam" id="PF04130"/>
    </source>
</evidence>
<dbReference type="GO" id="GO:0051321">
    <property type="term" value="P:meiotic cell cycle"/>
    <property type="evidence" value="ECO:0007669"/>
    <property type="project" value="TreeGrafter"/>
</dbReference>
<evidence type="ECO:0000313" key="11">
    <source>
        <dbReference type="Proteomes" id="UP000469558"/>
    </source>
</evidence>
<evidence type="ECO:0000256" key="3">
    <source>
        <dbReference type="ARBA" id="ARBA00022701"/>
    </source>
</evidence>
<keyword evidence="11" id="KW-1185">Reference proteome</keyword>
<dbReference type="GO" id="GO:0007020">
    <property type="term" value="P:microtubule nucleation"/>
    <property type="evidence" value="ECO:0007669"/>
    <property type="project" value="InterPro"/>
</dbReference>